<protein>
    <submittedName>
        <fullName evidence="2">Pyridoxamine 5'-phosphate oxidase</fullName>
    </submittedName>
</protein>
<keyword evidence="3" id="KW-1185">Reference proteome</keyword>
<reference evidence="3" key="1">
    <citation type="submission" date="2015-10" db="EMBL/GenBank/DDBJ databases">
        <title>Complete genome sequence of Streptomyces ambofaciens DSM 40697.</title>
        <authorList>
            <person name="Thibessard A."/>
            <person name="Leblond P."/>
        </authorList>
    </citation>
    <scope>NUCLEOTIDE SEQUENCE [LARGE SCALE GENOMIC DNA]</scope>
    <source>
        <strain evidence="3">DSM 40697</strain>
    </source>
</reference>
<dbReference type="InterPro" id="IPR011576">
    <property type="entry name" value="Pyridox_Oxase_N"/>
</dbReference>
<dbReference type="EMBL" id="CP012949">
    <property type="protein sequence ID" value="ANB04785.1"/>
    <property type="molecule type" value="Genomic_DNA"/>
</dbReference>
<evidence type="ECO:0000313" key="3">
    <source>
        <dbReference type="Proteomes" id="UP000076720"/>
    </source>
</evidence>
<organism evidence="2 3">
    <name type="scientific">Streptomyces ambofaciens</name>
    <dbReference type="NCBI Taxonomy" id="1889"/>
    <lineage>
        <taxon>Bacteria</taxon>
        <taxon>Bacillati</taxon>
        <taxon>Actinomycetota</taxon>
        <taxon>Actinomycetes</taxon>
        <taxon>Kitasatosporales</taxon>
        <taxon>Streptomycetaceae</taxon>
        <taxon>Streptomyces</taxon>
    </lineage>
</organism>
<name>A0ABN4P0K7_STRAM</name>
<feature type="domain" description="Pyridoxamine 5'-phosphate oxidase N-terminal" evidence="1">
    <location>
        <begin position="27"/>
        <end position="133"/>
    </location>
</feature>
<dbReference type="RefSeq" id="WP_053127082.1">
    <property type="nucleotide sequence ID" value="NZ_CP012949.1"/>
</dbReference>
<dbReference type="Pfam" id="PF01243">
    <property type="entry name" value="PNPOx_N"/>
    <property type="match status" value="1"/>
</dbReference>
<reference evidence="2 3" key="2">
    <citation type="journal article" date="2016" name="Genome Announc.">
        <title>Complete Genome Sequence of Streptomyces ambofaciens DSM 40697, a Paradigm for Genome Plasticity Studies.</title>
        <authorList>
            <person name="Thibessard A."/>
            <person name="Leblond P."/>
        </authorList>
    </citation>
    <scope>NUCLEOTIDE SEQUENCE [LARGE SCALE GENOMIC DNA]</scope>
    <source>
        <strain evidence="2 3">DSM 40697</strain>
    </source>
</reference>
<dbReference type="Proteomes" id="UP000076720">
    <property type="component" value="Chromosome"/>
</dbReference>
<evidence type="ECO:0000259" key="1">
    <source>
        <dbReference type="Pfam" id="PF01243"/>
    </source>
</evidence>
<proteinExistence type="predicted"/>
<gene>
    <name evidence="2" type="ORF">SAM40697_0824</name>
</gene>
<evidence type="ECO:0000313" key="2">
    <source>
        <dbReference type="EMBL" id="ANB04785.1"/>
    </source>
</evidence>
<dbReference type="SUPFAM" id="SSF50475">
    <property type="entry name" value="FMN-binding split barrel"/>
    <property type="match status" value="1"/>
</dbReference>
<dbReference type="Gene3D" id="2.30.110.10">
    <property type="entry name" value="Electron Transport, Fmn-binding Protein, Chain A"/>
    <property type="match status" value="1"/>
</dbReference>
<accession>A0ABN4P0K7</accession>
<sequence>MESTAPPRGPARRRQDVLDRLAREMDIWVATADAGGLPCMVPLWFVWHEESVWLWTRPTNPTGRNLRDGGRARLALGHTRDVVLIDGEAETFGAGEVPPAAAAAFLAKTGWDPREDQAPYACYRVRPLAVQAWHEEHELKGRHIMRDGAWTA</sequence>
<dbReference type="InterPro" id="IPR012349">
    <property type="entry name" value="Split_barrel_FMN-bd"/>
</dbReference>